<gene>
    <name evidence="1" type="ORF">MLD38_009178</name>
</gene>
<protein>
    <submittedName>
        <fullName evidence="1">Uncharacterized protein</fullName>
    </submittedName>
</protein>
<evidence type="ECO:0000313" key="2">
    <source>
        <dbReference type="Proteomes" id="UP001057402"/>
    </source>
</evidence>
<name>A0ACB9S122_9MYRT</name>
<dbReference type="Proteomes" id="UP001057402">
    <property type="component" value="Chromosome 3"/>
</dbReference>
<reference evidence="2" key="1">
    <citation type="journal article" date="2023" name="Front. Plant Sci.">
        <title>Chromosomal-level genome assembly of Melastoma candidum provides insights into trichome evolution.</title>
        <authorList>
            <person name="Zhong Y."/>
            <person name="Wu W."/>
            <person name="Sun C."/>
            <person name="Zou P."/>
            <person name="Liu Y."/>
            <person name="Dai S."/>
            <person name="Zhou R."/>
        </authorList>
    </citation>
    <scope>NUCLEOTIDE SEQUENCE [LARGE SCALE GENOMIC DNA]</scope>
</reference>
<evidence type="ECO:0000313" key="1">
    <source>
        <dbReference type="EMBL" id="KAI4383328.1"/>
    </source>
</evidence>
<accession>A0ACB9S122</accession>
<organism evidence="1 2">
    <name type="scientific">Melastoma candidum</name>
    <dbReference type="NCBI Taxonomy" id="119954"/>
    <lineage>
        <taxon>Eukaryota</taxon>
        <taxon>Viridiplantae</taxon>
        <taxon>Streptophyta</taxon>
        <taxon>Embryophyta</taxon>
        <taxon>Tracheophyta</taxon>
        <taxon>Spermatophyta</taxon>
        <taxon>Magnoliopsida</taxon>
        <taxon>eudicotyledons</taxon>
        <taxon>Gunneridae</taxon>
        <taxon>Pentapetalae</taxon>
        <taxon>rosids</taxon>
        <taxon>malvids</taxon>
        <taxon>Myrtales</taxon>
        <taxon>Melastomataceae</taxon>
        <taxon>Melastomatoideae</taxon>
        <taxon>Melastomateae</taxon>
        <taxon>Melastoma</taxon>
    </lineage>
</organism>
<proteinExistence type="predicted"/>
<sequence length="135" mass="14399">MQQAIPYEVWRPVPIHAAAPSSGEEVQTAADIGKLLSENALSVLGRKGCCMATVVRRLLLGLGVNPAIYEVEGESGETEILAELRRINGDLRDVVVQLPAVFVGGKLFGGLDRVMATHISGELVPILKEAGALWL</sequence>
<comment type="caution">
    <text evidence="1">The sequence shown here is derived from an EMBL/GenBank/DDBJ whole genome shotgun (WGS) entry which is preliminary data.</text>
</comment>
<dbReference type="EMBL" id="CM042882">
    <property type="protein sequence ID" value="KAI4383328.1"/>
    <property type="molecule type" value="Genomic_DNA"/>
</dbReference>
<keyword evidence="2" id="KW-1185">Reference proteome</keyword>